<protein>
    <submittedName>
        <fullName evidence="1">Uncharacterized protein</fullName>
    </submittedName>
</protein>
<proteinExistence type="predicted"/>
<name>A0A135SGF1_9PEZI</name>
<evidence type="ECO:0000313" key="2">
    <source>
        <dbReference type="Proteomes" id="UP000070328"/>
    </source>
</evidence>
<comment type="caution">
    <text evidence="1">The sequence shown here is derived from an EMBL/GenBank/DDBJ whole genome shotgun (WGS) entry which is preliminary data.</text>
</comment>
<evidence type="ECO:0000313" key="1">
    <source>
        <dbReference type="EMBL" id="KXH34994.1"/>
    </source>
</evidence>
<dbReference type="AlphaFoldDB" id="A0A135SGF1"/>
<dbReference type="EMBL" id="JFBX01000572">
    <property type="protein sequence ID" value="KXH34994.1"/>
    <property type="molecule type" value="Genomic_DNA"/>
</dbReference>
<keyword evidence="2" id="KW-1185">Reference proteome</keyword>
<dbReference type="Proteomes" id="UP000070328">
    <property type="component" value="Unassembled WGS sequence"/>
</dbReference>
<accession>A0A135SGF1</accession>
<organism evidence="1 2">
    <name type="scientific">Colletotrichum simmondsii</name>
    <dbReference type="NCBI Taxonomy" id="703756"/>
    <lineage>
        <taxon>Eukaryota</taxon>
        <taxon>Fungi</taxon>
        <taxon>Dikarya</taxon>
        <taxon>Ascomycota</taxon>
        <taxon>Pezizomycotina</taxon>
        <taxon>Sordariomycetes</taxon>
        <taxon>Hypocreomycetidae</taxon>
        <taxon>Glomerellales</taxon>
        <taxon>Glomerellaceae</taxon>
        <taxon>Colletotrichum</taxon>
        <taxon>Colletotrichum acutatum species complex</taxon>
    </lineage>
</organism>
<gene>
    <name evidence="1" type="ORF">CSIM01_02030</name>
</gene>
<dbReference type="OrthoDB" id="4160690at2759"/>
<reference evidence="1 2" key="1">
    <citation type="submission" date="2014-02" db="EMBL/GenBank/DDBJ databases">
        <title>The genome sequence of Colletotrichum simmondsii CBS122122.</title>
        <authorList>
            <person name="Baroncelli R."/>
            <person name="Thon M.R."/>
        </authorList>
    </citation>
    <scope>NUCLEOTIDE SEQUENCE [LARGE SCALE GENOMIC DNA]</scope>
    <source>
        <strain evidence="1 2">CBS122122</strain>
    </source>
</reference>
<sequence length="145" mass="15780">MKSLSIPSCLTHLNIKSRQTLPNLKPYSQIINMRFSVACTVAFVASLASANPLINRNQGGWEFPESMPLVTRQDVPAPGTPAYLCHENCGTSITLSRETGYCTNYQWIARYDACLQCANAQNVWQYYGNSVTAAAAACGLTAVPV</sequence>